<name>A0A8J2UGV7_9BACT</name>
<accession>A0A8J2UGV7</accession>
<organism evidence="1 2">
    <name type="scientific">Puia dinghuensis</name>
    <dbReference type="NCBI Taxonomy" id="1792502"/>
    <lineage>
        <taxon>Bacteria</taxon>
        <taxon>Pseudomonadati</taxon>
        <taxon>Bacteroidota</taxon>
        <taxon>Chitinophagia</taxon>
        <taxon>Chitinophagales</taxon>
        <taxon>Chitinophagaceae</taxon>
        <taxon>Puia</taxon>
    </lineage>
</organism>
<reference evidence="1" key="1">
    <citation type="journal article" date="2014" name="Int. J. Syst. Evol. Microbiol.">
        <title>Complete genome sequence of Corynebacterium casei LMG S-19264T (=DSM 44701T), isolated from a smear-ripened cheese.</title>
        <authorList>
            <consortium name="US DOE Joint Genome Institute (JGI-PGF)"/>
            <person name="Walter F."/>
            <person name="Albersmeier A."/>
            <person name="Kalinowski J."/>
            <person name="Ruckert C."/>
        </authorList>
    </citation>
    <scope>NUCLEOTIDE SEQUENCE</scope>
    <source>
        <strain evidence="1">CGMCC 1.15448</strain>
    </source>
</reference>
<dbReference type="RefSeq" id="WP_188935951.1">
    <property type="nucleotide sequence ID" value="NZ_BMJC01000005.1"/>
</dbReference>
<gene>
    <name evidence="1" type="ORF">GCM10011511_44380</name>
</gene>
<proteinExistence type="predicted"/>
<keyword evidence="2" id="KW-1185">Reference proteome</keyword>
<protein>
    <recommendedName>
        <fullName evidence="3">GAF domain-containing protein</fullName>
    </recommendedName>
</protein>
<dbReference type="EMBL" id="BMJC01000005">
    <property type="protein sequence ID" value="GGB15689.1"/>
    <property type="molecule type" value="Genomic_DNA"/>
</dbReference>
<comment type="caution">
    <text evidence="1">The sequence shown here is derived from an EMBL/GenBank/DDBJ whole genome shotgun (WGS) entry which is preliminary data.</text>
</comment>
<dbReference type="AlphaFoldDB" id="A0A8J2UGV7"/>
<dbReference type="SUPFAM" id="SSF55781">
    <property type="entry name" value="GAF domain-like"/>
    <property type="match status" value="1"/>
</dbReference>
<evidence type="ECO:0000313" key="2">
    <source>
        <dbReference type="Proteomes" id="UP000607559"/>
    </source>
</evidence>
<sequence length="787" mass="90610">MQNSVIYIIKELEGAGQLDSRLSFDGFVHFLQRRRAEDTTMRVKMLDYMIHYFEERLGGKRYFEEEEMSQYADLLELVYTAAFPVVADERDFAWALGVPVKPVVFYGTDAFYDKLRDPVTHKIRACMIDDQNQERTKMNLELIYSIVLQHLYGYDLPAGNSMIRSMHNVATGLPSYYKLNVDSRFMEVVPKGELPPLDPEELQRRHPGPQLIQWLLEQLPLSAFRFEGISAITVTDITREYVVDSIKNLILNPDHSDEAALQQEVIRYLNILVGCSELHFGLLPLLMVNGRPVYSALTCNSSILWEAAGSNAVMEKTYLCLADRYVKDPRLILYETIPAHEPGEPFFLETLRRAGMASYGIVPVYHNNRLSGVLEVSSRKQGPVSEELLDRLDVVIPLLAQLLRRGIDEFDARIKAIVKENFTSIQPAVEWKFNEAAWHYERMVEDGSAPSPELELPSVETIYFKDVYPLYGAVDIRNSTMERNGALRRDLQTQFRLLTETLSALQAAANLELLEGLLHQTQKWVQALNGALTTADELNLNLFLRDKAGHFLTHFKETRPDLERLITPYLAAIEETAGEAFKYRRELENSIQLVNKTINGLLEDSMVELQKSYPFYFEKFRTDGVEYDVYIGASIAPTHSFDLLYLRNLRLWQLKSMAMVARRTHELLPELPEALQTTQLIFVHSSPIDISFRKDERRFDVEGGYNIRYQVVKKRIDKVRVQDTNERLTQPGKVAIIYFNDREAEEYEGYIKYLQELNVLTGEVERLDLEELQGVSGLRALRVGVIW</sequence>
<dbReference type="Proteomes" id="UP000607559">
    <property type="component" value="Unassembled WGS sequence"/>
</dbReference>
<evidence type="ECO:0008006" key="3">
    <source>
        <dbReference type="Google" id="ProtNLM"/>
    </source>
</evidence>
<evidence type="ECO:0000313" key="1">
    <source>
        <dbReference type="EMBL" id="GGB15689.1"/>
    </source>
</evidence>
<reference evidence="1" key="2">
    <citation type="submission" date="2020-09" db="EMBL/GenBank/DDBJ databases">
        <authorList>
            <person name="Sun Q."/>
            <person name="Zhou Y."/>
        </authorList>
    </citation>
    <scope>NUCLEOTIDE SEQUENCE</scope>
    <source>
        <strain evidence="1">CGMCC 1.15448</strain>
    </source>
</reference>